<name>A0A2V5IEB7_9EURO</name>
<protein>
    <submittedName>
        <fullName evidence="1">Uncharacterized protein</fullName>
    </submittedName>
</protein>
<dbReference type="EMBL" id="KZ825472">
    <property type="protein sequence ID" value="PYI35009.1"/>
    <property type="molecule type" value="Genomic_DNA"/>
</dbReference>
<dbReference type="AlphaFoldDB" id="A0A2V5IEB7"/>
<evidence type="ECO:0000313" key="2">
    <source>
        <dbReference type="Proteomes" id="UP000248817"/>
    </source>
</evidence>
<reference evidence="1 2" key="1">
    <citation type="submission" date="2018-02" db="EMBL/GenBank/DDBJ databases">
        <title>The genomes of Aspergillus section Nigri reveals drivers in fungal speciation.</title>
        <authorList>
            <consortium name="DOE Joint Genome Institute"/>
            <person name="Vesth T.C."/>
            <person name="Nybo J."/>
            <person name="Theobald S."/>
            <person name="Brandl J."/>
            <person name="Frisvad J.C."/>
            <person name="Nielsen K.F."/>
            <person name="Lyhne E.K."/>
            <person name="Kogle M.E."/>
            <person name="Kuo A."/>
            <person name="Riley R."/>
            <person name="Clum A."/>
            <person name="Nolan M."/>
            <person name="Lipzen A."/>
            <person name="Salamov A."/>
            <person name="Henrissat B."/>
            <person name="Wiebenga A."/>
            <person name="De vries R.P."/>
            <person name="Grigoriev I.V."/>
            <person name="Mortensen U.H."/>
            <person name="Andersen M.R."/>
            <person name="Baker S.E."/>
        </authorList>
    </citation>
    <scope>NUCLEOTIDE SEQUENCE [LARGE SCALE GENOMIC DNA]</scope>
    <source>
        <strain evidence="1 2">CBS 114.80</strain>
    </source>
</reference>
<dbReference type="InterPro" id="IPR023213">
    <property type="entry name" value="CAT-like_dom_sf"/>
</dbReference>
<gene>
    <name evidence="1" type="ORF">BP00DRAFT_363689</name>
</gene>
<organism evidence="1 2">
    <name type="scientific">Aspergillus indologenus CBS 114.80</name>
    <dbReference type="NCBI Taxonomy" id="1450541"/>
    <lineage>
        <taxon>Eukaryota</taxon>
        <taxon>Fungi</taxon>
        <taxon>Dikarya</taxon>
        <taxon>Ascomycota</taxon>
        <taxon>Pezizomycotina</taxon>
        <taxon>Eurotiomycetes</taxon>
        <taxon>Eurotiomycetidae</taxon>
        <taxon>Eurotiales</taxon>
        <taxon>Aspergillaceae</taxon>
        <taxon>Aspergillus</taxon>
        <taxon>Aspergillus subgen. Circumdati</taxon>
    </lineage>
</organism>
<keyword evidence="2" id="KW-1185">Reference proteome</keyword>
<accession>A0A2V5IEB7</accession>
<dbReference type="Proteomes" id="UP000248817">
    <property type="component" value="Unassembled WGS sequence"/>
</dbReference>
<sequence length="431" mass="49119">MRFSSVDIATCRFLQCHALFAFQTQLDPSQLEEAFQRLLRAWPELRARVNLQRTGSCPSNNTAGHWQSRVIDAPLRDCISLDQMTKQELDASEHARLEELFRFGWSLRSVLFPPVLNWNLGLYRIIAAYTAILRGETIEPVVDEQRPNKIVFKRPEKTNANYAQVGRLHESTTQQWATGWLGNIIFALWHWLARATGAYKHRARRAMHIPGSAVDRLHNRAAQQGLAVTRHDLVMAIIAQAALQAYPHLDPPAIAFIYNFRRHLDQHVQLQNTSWIVSIPLPAQPSKPIILDDSDDDEEVEKEEDDRLLILASCVRDAVQTVRTPACLELFRKAHEAMGPWRPFRPALRHPNHPHTLVSSSSQLPWYSLCFGGGPETRPFYASMAVGLVDLWGFIGLSVHDWILTSKDREGRGFCLYGSLHAEHWAELGRV</sequence>
<dbReference type="Gene3D" id="3.30.559.10">
    <property type="entry name" value="Chloramphenicol acetyltransferase-like domain"/>
    <property type="match status" value="1"/>
</dbReference>
<feature type="non-terminal residue" evidence="1">
    <location>
        <position position="431"/>
    </location>
</feature>
<evidence type="ECO:0000313" key="1">
    <source>
        <dbReference type="EMBL" id="PYI35009.1"/>
    </source>
</evidence>
<proteinExistence type="predicted"/>